<proteinExistence type="inferred from homology"/>
<evidence type="ECO:0000313" key="3">
    <source>
        <dbReference type="EMBL" id="NYS48165.1"/>
    </source>
</evidence>
<keyword evidence="2" id="KW-0235">DNA replication</keyword>
<dbReference type="InterPro" id="IPR000989">
    <property type="entry name" value="Rep"/>
</dbReference>
<evidence type="ECO:0000256" key="2">
    <source>
        <dbReference type="ARBA" id="ARBA00022705"/>
    </source>
</evidence>
<reference evidence="3 4" key="1">
    <citation type="submission" date="2020-07" db="EMBL/GenBank/DDBJ databases">
        <title>MOT database genomes.</title>
        <authorList>
            <person name="Joseph S."/>
            <person name="Aduse-Opoku J."/>
            <person name="Hashim A."/>
            <person name="Wade W."/>
            <person name="Curtis M."/>
        </authorList>
    </citation>
    <scope>NUCLEOTIDE SEQUENCE [LARGE SCALE GENOMIC DNA]</scope>
    <source>
        <strain evidence="3 4">CIP 106318</strain>
    </source>
</reference>
<sequence>ETLKYSIKPEDMLTDGAFLFGITKQLAKLRFLATGGVLKGWLKETASNAEMVETGLEDEEGKDAEVRPELPPLFFGWKAGERKYRQVKLGGPKRSYEITPRPPELGGGFRLRLIEDGEEVGGGVFPLDASAGDVEQAFEEARAEALGWMALPSL</sequence>
<evidence type="ECO:0000313" key="4">
    <source>
        <dbReference type="Proteomes" id="UP000531840"/>
    </source>
</evidence>
<keyword evidence="4" id="KW-1185">Reference proteome</keyword>
<dbReference type="Proteomes" id="UP000531840">
    <property type="component" value="Unassembled WGS sequence"/>
</dbReference>
<dbReference type="EMBL" id="JACBYF010000045">
    <property type="protein sequence ID" value="NYS48165.1"/>
    <property type="molecule type" value="Genomic_DNA"/>
</dbReference>
<comment type="caution">
    <text evidence="3">The sequence shown here is derived from an EMBL/GenBank/DDBJ whole genome shotgun (WGS) entry which is preliminary data.</text>
</comment>
<comment type="similarity">
    <text evidence="1">Belongs to the Gram-positive plasmids replication protein type 1 family.</text>
</comment>
<organism evidence="3 4">
    <name type="scientific">Gemelliphila palaticanis</name>
    <dbReference type="NCBI Taxonomy" id="81950"/>
    <lineage>
        <taxon>Bacteria</taxon>
        <taxon>Bacillati</taxon>
        <taxon>Bacillota</taxon>
        <taxon>Bacilli</taxon>
        <taxon>Bacillales</taxon>
        <taxon>Gemellaceae</taxon>
        <taxon>Gemelliphila</taxon>
    </lineage>
</organism>
<accession>A0ABX2T0U2</accession>
<name>A0ABX2T0U2_9BACL</name>
<dbReference type="Pfam" id="PF01446">
    <property type="entry name" value="Rep_1"/>
    <property type="match status" value="1"/>
</dbReference>
<evidence type="ECO:0000256" key="1">
    <source>
        <dbReference type="ARBA" id="ARBA00008909"/>
    </source>
</evidence>
<feature type="non-terminal residue" evidence="3">
    <location>
        <position position="1"/>
    </location>
</feature>
<protein>
    <submittedName>
        <fullName evidence="3">Protein rep</fullName>
    </submittedName>
</protein>
<gene>
    <name evidence="3" type="ORF">HZY85_08290</name>
</gene>